<dbReference type="GO" id="GO:1990904">
    <property type="term" value="C:ribonucleoprotein complex"/>
    <property type="evidence" value="ECO:0007669"/>
    <property type="project" value="UniProtKB-KW"/>
</dbReference>
<dbReference type="GO" id="GO:0019843">
    <property type="term" value="F:rRNA binding"/>
    <property type="evidence" value="ECO:0007669"/>
    <property type="project" value="UniProtKB-UniRule"/>
</dbReference>
<dbReference type="Proteomes" id="UP000320184">
    <property type="component" value="Unassembled WGS sequence"/>
</dbReference>
<reference evidence="9 10" key="1">
    <citation type="journal article" date="2019" name="Nat. Microbiol.">
        <title>Mediterranean grassland soil C-N compound turnover is dependent on rainfall and depth, and is mediated by genomically divergent microorganisms.</title>
        <authorList>
            <person name="Diamond S."/>
            <person name="Andeer P.F."/>
            <person name="Li Z."/>
            <person name="Crits-Christoph A."/>
            <person name="Burstein D."/>
            <person name="Anantharaman K."/>
            <person name="Lane K.R."/>
            <person name="Thomas B.C."/>
            <person name="Pan C."/>
            <person name="Northen T.R."/>
            <person name="Banfield J.F."/>
        </authorList>
    </citation>
    <scope>NUCLEOTIDE SEQUENCE [LARGE SCALE GENOMIC DNA]</scope>
    <source>
        <strain evidence="9">WS_3</strain>
    </source>
</reference>
<evidence type="ECO:0000313" key="10">
    <source>
        <dbReference type="Proteomes" id="UP000320184"/>
    </source>
</evidence>
<dbReference type="SUPFAM" id="SSF56047">
    <property type="entry name" value="Ribosomal protein S8"/>
    <property type="match status" value="1"/>
</dbReference>
<dbReference type="FunFam" id="3.30.1490.10:FF:000001">
    <property type="entry name" value="30S ribosomal protein S8"/>
    <property type="match status" value="1"/>
</dbReference>
<comment type="similarity">
    <text evidence="1 7 8">Belongs to the universal ribosomal protein uS8 family.</text>
</comment>
<dbReference type="PROSITE" id="PS00053">
    <property type="entry name" value="RIBOSOMAL_S8"/>
    <property type="match status" value="1"/>
</dbReference>
<dbReference type="GO" id="GO:0005840">
    <property type="term" value="C:ribosome"/>
    <property type="evidence" value="ECO:0007669"/>
    <property type="project" value="UniProtKB-KW"/>
</dbReference>
<dbReference type="GO" id="GO:0003735">
    <property type="term" value="F:structural constituent of ribosome"/>
    <property type="evidence" value="ECO:0007669"/>
    <property type="project" value="InterPro"/>
</dbReference>
<name>A0A538SN73_UNCEI</name>
<organism evidence="9 10">
    <name type="scientific">Eiseniibacteriota bacterium</name>
    <dbReference type="NCBI Taxonomy" id="2212470"/>
    <lineage>
        <taxon>Bacteria</taxon>
        <taxon>Candidatus Eiseniibacteriota</taxon>
    </lineage>
</organism>
<evidence type="ECO:0000256" key="5">
    <source>
        <dbReference type="ARBA" id="ARBA00023274"/>
    </source>
</evidence>
<dbReference type="AlphaFoldDB" id="A0A538SN73"/>
<keyword evidence="3 7" id="KW-0694">RNA-binding</keyword>
<gene>
    <name evidence="7 9" type="primary">rpsH</name>
    <name evidence="9" type="ORF">E6K73_02170</name>
</gene>
<accession>A0A538SN73</accession>
<dbReference type="InterPro" id="IPR047863">
    <property type="entry name" value="Ribosomal_uS8_CS"/>
</dbReference>
<proteinExistence type="inferred from homology"/>
<dbReference type="GO" id="GO:0006412">
    <property type="term" value="P:translation"/>
    <property type="evidence" value="ECO:0007669"/>
    <property type="project" value="UniProtKB-UniRule"/>
</dbReference>
<dbReference type="Gene3D" id="3.30.1370.30">
    <property type="match status" value="1"/>
</dbReference>
<dbReference type="Gene3D" id="3.30.1490.10">
    <property type="match status" value="1"/>
</dbReference>
<comment type="caution">
    <text evidence="9">The sequence shown here is derived from an EMBL/GenBank/DDBJ whole genome shotgun (WGS) entry which is preliminary data.</text>
</comment>
<dbReference type="GO" id="GO:0005737">
    <property type="term" value="C:cytoplasm"/>
    <property type="evidence" value="ECO:0007669"/>
    <property type="project" value="UniProtKB-ARBA"/>
</dbReference>
<protein>
    <recommendedName>
        <fullName evidence="6 7">Small ribosomal subunit protein uS8</fullName>
    </recommendedName>
</protein>
<dbReference type="Pfam" id="PF00410">
    <property type="entry name" value="Ribosomal_S8"/>
    <property type="match status" value="1"/>
</dbReference>
<evidence type="ECO:0000256" key="3">
    <source>
        <dbReference type="ARBA" id="ARBA00022884"/>
    </source>
</evidence>
<keyword evidence="2 7" id="KW-0699">rRNA-binding</keyword>
<dbReference type="EMBL" id="VBOT01000028">
    <property type="protein sequence ID" value="TMQ52812.1"/>
    <property type="molecule type" value="Genomic_DNA"/>
</dbReference>
<evidence type="ECO:0000256" key="4">
    <source>
        <dbReference type="ARBA" id="ARBA00022980"/>
    </source>
</evidence>
<evidence type="ECO:0000256" key="1">
    <source>
        <dbReference type="ARBA" id="ARBA00006471"/>
    </source>
</evidence>
<keyword evidence="4 7" id="KW-0689">Ribosomal protein</keyword>
<evidence type="ECO:0000256" key="6">
    <source>
        <dbReference type="ARBA" id="ARBA00035258"/>
    </source>
</evidence>
<dbReference type="PANTHER" id="PTHR11758">
    <property type="entry name" value="40S RIBOSOMAL PROTEIN S15A"/>
    <property type="match status" value="1"/>
</dbReference>
<dbReference type="FunFam" id="3.30.1370.30:FF:000002">
    <property type="entry name" value="30S ribosomal protein S8"/>
    <property type="match status" value="1"/>
</dbReference>
<evidence type="ECO:0000313" key="9">
    <source>
        <dbReference type="EMBL" id="TMQ52812.1"/>
    </source>
</evidence>
<sequence length="132" mass="14697">MAVSDPVADFLTGIRNAIGARHRKVDVPSSRLKTEIARVLLRERFINNFKTIEDRKQGILRIYLKYTGDEVPVITGLRRVSTPGRRVYVGKGRVPRVMAGLGTSIVSTSRGLMTDREAREAGLGGELMCQVW</sequence>
<dbReference type="HAMAP" id="MF_01302_B">
    <property type="entry name" value="Ribosomal_uS8_B"/>
    <property type="match status" value="1"/>
</dbReference>
<evidence type="ECO:0000256" key="7">
    <source>
        <dbReference type="HAMAP-Rule" id="MF_01302"/>
    </source>
</evidence>
<evidence type="ECO:0000256" key="8">
    <source>
        <dbReference type="RuleBase" id="RU003660"/>
    </source>
</evidence>
<dbReference type="NCBIfam" id="NF001109">
    <property type="entry name" value="PRK00136.1"/>
    <property type="match status" value="1"/>
</dbReference>
<comment type="function">
    <text evidence="7">One of the primary rRNA binding proteins, it binds directly to 16S rRNA central domain where it helps coordinate assembly of the platform of the 30S subunit.</text>
</comment>
<keyword evidence="5 7" id="KW-0687">Ribonucleoprotein</keyword>
<dbReference type="InterPro" id="IPR035987">
    <property type="entry name" value="Ribosomal_uS8_sf"/>
</dbReference>
<comment type="subunit">
    <text evidence="7">Part of the 30S ribosomal subunit. Contacts proteins S5 and S12.</text>
</comment>
<evidence type="ECO:0000256" key="2">
    <source>
        <dbReference type="ARBA" id="ARBA00022730"/>
    </source>
</evidence>
<dbReference type="InterPro" id="IPR000630">
    <property type="entry name" value="Ribosomal_uS8"/>
</dbReference>